<evidence type="ECO:0000256" key="1">
    <source>
        <dbReference type="ARBA" id="ARBA00010247"/>
    </source>
</evidence>
<dbReference type="EMBL" id="SNRW01006122">
    <property type="protein sequence ID" value="KAA6383678.1"/>
    <property type="molecule type" value="Genomic_DNA"/>
</dbReference>
<evidence type="ECO:0000256" key="3">
    <source>
        <dbReference type="ARBA" id="ARBA00023274"/>
    </source>
</evidence>
<comment type="caution">
    <text evidence="6">The sequence shown here is derived from an EMBL/GenBank/DDBJ whole genome shotgun (WGS) entry which is preliminary data.</text>
</comment>
<dbReference type="Proteomes" id="UP000324800">
    <property type="component" value="Unassembled WGS sequence"/>
</dbReference>
<gene>
    <name evidence="6" type="ORF">EZS28_020796</name>
</gene>
<dbReference type="PANTHER" id="PTHR12884:SF0">
    <property type="entry name" value="60S RIBOSOMAL PROTEIN L29"/>
    <property type="match status" value="1"/>
</dbReference>
<keyword evidence="2 4" id="KW-0689">Ribosomal protein</keyword>
<dbReference type="Pfam" id="PF01779">
    <property type="entry name" value="Ribosomal_L29e"/>
    <property type="match status" value="1"/>
</dbReference>
<sequence>MAKAKNHTNHNQNRKAHRNGIKRPHEKKIKSLKFSNPKFLRNLRHAKAKNPLHGIRTVHKTPKQLLKERLAAK</sequence>
<evidence type="ECO:0000256" key="2">
    <source>
        <dbReference type="ARBA" id="ARBA00022980"/>
    </source>
</evidence>
<accession>A0A5J4VM61</accession>
<dbReference type="GO" id="GO:0022625">
    <property type="term" value="C:cytosolic large ribosomal subunit"/>
    <property type="evidence" value="ECO:0007669"/>
    <property type="project" value="TreeGrafter"/>
</dbReference>
<keyword evidence="3 4" id="KW-0687">Ribonucleoprotein</keyword>
<dbReference type="OrthoDB" id="996720at2759"/>
<dbReference type="Gene3D" id="6.10.140.1730">
    <property type="match status" value="1"/>
</dbReference>
<comment type="similarity">
    <text evidence="1 4">Belongs to the eukaryotic ribosomal protein eL29 family.</text>
</comment>
<organism evidence="6 7">
    <name type="scientific">Streblomastix strix</name>
    <dbReference type="NCBI Taxonomy" id="222440"/>
    <lineage>
        <taxon>Eukaryota</taxon>
        <taxon>Metamonada</taxon>
        <taxon>Preaxostyla</taxon>
        <taxon>Oxymonadida</taxon>
        <taxon>Streblomastigidae</taxon>
        <taxon>Streblomastix</taxon>
    </lineage>
</organism>
<name>A0A5J4VM61_9EUKA</name>
<dbReference type="GO" id="GO:0002181">
    <property type="term" value="P:cytoplasmic translation"/>
    <property type="evidence" value="ECO:0007669"/>
    <property type="project" value="TreeGrafter"/>
</dbReference>
<evidence type="ECO:0000313" key="7">
    <source>
        <dbReference type="Proteomes" id="UP000324800"/>
    </source>
</evidence>
<evidence type="ECO:0000256" key="5">
    <source>
        <dbReference type="SAM" id="MobiDB-lite"/>
    </source>
</evidence>
<dbReference type="PANTHER" id="PTHR12884">
    <property type="entry name" value="60S RIBOSOMAL PROTEIN L29"/>
    <property type="match status" value="1"/>
</dbReference>
<evidence type="ECO:0000313" key="6">
    <source>
        <dbReference type="EMBL" id="KAA6383678.1"/>
    </source>
</evidence>
<reference evidence="6 7" key="1">
    <citation type="submission" date="2019-03" db="EMBL/GenBank/DDBJ databases">
        <title>Single cell metagenomics reveals metabolic interactions within the superorganism composed of flagellate Streblomastix strix and complex community of Bacteroidetes bacteria on its surface.</title>
        <authorList>
            <person name="Treitli S.C."/>
            <person name="Kolisko M."/>
            <person name="Husnik F."/>
            <person name="Keeling P."/>
            <person name="Hampl V."/>
        </authorList>
    </citation>
    <scope>NUCLEOTIDE SEQUENCE [LARGE SCALE GENOMIC DNA]</scope>
    <source>
        <strain evidence="6">ST1C</strain>
    </source>
</reference>
<feature type="region of interest" description="Disordered" evidence="5">
    <location>
        <begin position="1"/>
        <end position="30"/>
    </location>
</feature>
<dbReference type="AlphaFoldDB" id="A0A5J4VM61"/>
<proteinExistence type="inferred from homology"/>
<evidence type="ECO:0000256" key="4">
    <source>
        <dbReference type="RuleBase" id="RU364026"/>
    </source>
</evidence>
<dbReference type="GO" id="GO:0003735">
    <property type="term" value="F:structural constituent of ribosome"/>
    <property type="evidence" value="ECO:0007669"/>
    <property type="project" value="UniProtKB-UniRule"/>
</dbReference>
<protein>
    <recommendedName>
        <fullName evidence="4">60S ribosomal protein L29</fullName>
    </recommendedName>
</protein>
<dbReference type="InterPro" id="IPR002673">
    <property type="entry name" value="Ribosomal_eL29"/>
</dbReference>